<evidence type="ECO:0000256" key="8">
    <source>
        <dbReference type="SAM" id="Phobius"/>
    </source>
</evidence>
<dbReference type="PANTHER" id="PTHR13505">
    <property type="entry name" value="TRANSMEMBRANE PROTEIN 208"/>
    <property type="match status" value="1"/>
</dbReference>
<dbReference type="PANTHER" id="PTHR13505:SF7">
    <property type="entry name" value="TRANSMEMBRANE PROTEIN 208"/>
    <property type="match status" value="1"/>
</dbReference>
<proteinExistence type="inferred from homology"/>
<protein>
    <submittedName>
        <fullName evidence="9">Uncharacterized protein</fullName>
    </submittedName>
</protein>
<evidence type="ECO:0000256" key="4">
    <source>
        <dbReference type="ARBA" id="ARBA00022824"/>
    </source>
</evidence>
<evidence type="ECO:0000313" key="10">
    <source>
        <dbReference type="Proteomes" id="UP000601435"/>
    </source>
</evidence>
<comment type="subcellular location">
    <subcellularLocation>
        <location evidence="1">Endoplasmic reticulum membrane</location>
        <topology evidence="1">Multi-pass membrane protein</topology>
    </subcellularLocation>
</comment>
<comment type="similarity">
    <text evidence="2">Belongs to the TMEM208 family.</text>
</comment>
<dbReference type="AlphaFoldDB" id="A0A813CML6"/>
<dbReference type="Pfam" id="PF05620">
    <property type="entry name" value="TMEM208_SND2"/>
    <property type="match status" value="2"/>
</dbReference>
<evidence type="ECO:0000256" key="7">
    <source>
        <dbReference type="SAM" id="MobiDB-lite"/>
    </source>
</evidence>
<dbReference type="GO" id="GO:0005789">
    <property type="term" value="C:endoplasmic reticulum membrane"/>
    <property type="evidence" value="ECO:0007669"/>
    <property type="project" value="UniProtKB-SubCell"/>
</dbReference>
<gene>
    <name evidence="9" type="ORF">SNEC2469_LOCUS35312</name>
</gene>
<feature type="transmembrane region" description="Helical" evidence="8">
    <location>
        <begin position="20"/>
        <end position="40"/>
    </location>
</feature>
<dbReference type="GO" id="GO:0005773">
    <property type="term" value="C:vacuole"/>
    <property type="evidence" value="ECO:0007669"/>
    <property type="project" value="GOC"/>
</dbReference>
<evidence type="ECO:0000313" key="9">
    <source>
        <dbReference type="EMBL" id="CAE7944332.1"/>
    </source>
</evidence>
<dbReference type="EMBL" id="CAJNJA010101574">
    <property type="protein sequence ID" value="CAE7944332.1"/>
    <property type="molecule type" value="Genomic_DNA"/>
</dbReference>
<keyword evidence="5 8" id="KW-1133">Transmembrane helix</keyword>
<evidence type="ECO:0000256" key="6">
    <source>
        <dbReference type="ARBA" id="ARBA00023136"/>
    </source>
</evidence>
<keyword evidence="3 8" id="KW-0812">Transmembrane</keyword>
<dbReference type="OrthoDB" id="276296at2759"/>
<feature type="region of interest" description="Disordered" evidence="7">
    <location>
        <begin position="129"/>
        <end position="158"/>
    </location>
</feature>
<keyword evidence="6 8" id="KW-0472">Membrane</keyword>
<reference evidence="9" key="1">
    <citation type="submission" date="2021-02" db="EMBL/GenBank/DDBJ databases">
        <authorList>
            <person name="Dougan E. K."/>
            <person name="Rhodes N."/>
            <person name="Thang M."/>
            <person name="Chan C."/>
        </authorList>
    </citation>
    <scope>NUCLEOTIDE SEQUENCE</scope>
</reference>
<sequence length="295" mass="32201">MAGQADKKQAKKAESSIQYYLYAIIAVNALYFLGRVVMFWSSMGKWNLCGMLLFTGVSYFTFGAIKSSLEIGANYEMYLDLFLVNLATQALVTLSDYGWLLYLAVPGYAGWKVVKLVMDYVFTPTDQEMAENDPEAGSRLSSTDARPGPNVGHRRGGTMKGVGWGVRLSGSYGQAEVKGPRSAFSIEGRFVNTSSPGLGALRFVLISLVVDMMQSKVDVTKFHSRLIATRTPPGQRQSIDFDQNLGKCYSWSHPEANGPTLTATVLVDGSGLVYHKGSLKEALKGGLKLSPEGRF</sequence>
<feature type="transmembrane region" description="Helical" evidence="8">
    <location>
        <begin position="77"/>
        <end position="102"/>
    </location>
</feature>
<name>A0A813CML6_9DINO</name>
<evidence type="ECO:0000256" key="3">
    <source>
        <dbReference type="ARBA" id="ARBA00022692"/>
    </source>
</evidence>
<feature type="transmembrane region" description="Helical" evidence="8">
    <location>
        <begin position="46"/>
        <end position="65"/>
    </location>
</feature>
<accession>A0A813CML6</accession>
<keyword evidence="10" id="KW-1185">Reference proteome</keyword>
<organism evidence="9 10">
    <name type="scientific">Symbiodinium necroappetens</name>
    <dbReference type="NCBI Taxonomy" id="1628268"/>
    <lineage>
        <taxon>Eukaryota</taxon>
        <taxon>Sar</taxon>
        <taxon>Alveolata</taxon>
        <taxon>Dinophyceae</taxon>
        <taxon>Suessiales</taxon>
        <taxon>Symbiodiniaceae</taxon>
        <taxon>Symbiodinium</taxon>
    </lineage>
</organism>
<dbReference type="InterPro" id="IPR008506">
    <property type="entry name" value="SND2/TMEM208"/>
</dbReference>
<keyword evidence="4" id="KW-0256">Endoplasmic reticulum</keyword>
<evidence type="ECO:0000256" key="2">
    <source>
        <dbReference type="ARBA" id="ARBA00009950"/>
    </source>
</evidence>
<evidence type="ECO:0000256" key="1">
    <source>
        <dbReference type="ARBA" id="ARBA00004477"/>
    </source>
</evidence>
<dbReference type="Proteomes" id="UP000601435">
    <property type="component" value="Unassembled WGS sequence"/>
</dbReference>
<dbReference type="GO" id="GO:0006624">
    <property type="term" value="P:vacuolar protein processing"/>
    <property type="evidence" value="ECO:0007669"/>
    <property type="project" value="TreeGrafter"/>
</dbReference>
<evidence type="ECO:0000256" key="5">
    <source>
        <dbReference type="ARBA" id="ARBA00022989"/>
    </source>
</evidence>
<comment type="caution">
    <text evidence="9">The sequence shown here is derived from an EMBL/GenBank/DDBJ whole genome shotgun (WGS) entry which is preliminary data.</text>
</comment>